<organism evidence="2">
    <name type="scientific">Magnaporthiopsis poae (strain ATCC 64411 / 73-15)</name>
    <name type="common">Kentucky bluegrass fungus</name>
    <name type="synonym">Magnaporthe poae</name>
    <dbReference type="NCBI Taxonomy" id="644358"/>
    <lineage>
        <taxon>Eukaryota</taxon>
        <taxon>Fungi</taxon>
        <taxon>Dikarya</taxon>
        <taxon>Ascomycota</taxon>
        <taxon>Pezizomycotina</taxon>
        <taxon>Sordariomycetes</taxon>
        <taxon>Sordariomycetidae</taxon>
        <taxon>Magnaporthales</taxon>
        <taxon>Magnaporthaceae</taxon>
        <taxon>Magnaporthiopsis</taxon>
    </lineage>
</organism>
<protein>
    <submittedName>
        <fullName evidence="2">Uncharacterized protein</fullName>
    </submittedName>
</protein>
<dbReference type="AlphaFoldDB" id="A0A0H2TG55"/>
<dbReference type="EMBL" id="GL876967">
    <property type="protein sequence ID" value="KLU83050.1"/>
    <property type="molecule type" value="Genomic_DNA"/>
</dbReference>
<feature type="compositionally biased region" description="Basic residues" evidence="1">
    <location>
        <begin position="50"/>
        <end position="65"/>
    </location>
</feature>
<reference evidence="2" key="1">
    <citation type="submission" date="2010-05" db="EMBL/GenBank/DDBJ databases">
        <title>The Genome Sequence of Magnaporthe poae strain ATCC 64411.</title>
        <authorList>
            <consortium name="The Broad Institute Genome Sequencing Platform"/>
            <consortium name="Broad Institute Genome Sequencing Center for Infectious Disease"/>
            <person name="Ma L.-J."/>
            <person name="Dead R."/>
            <person name="Young S."/>
            <person name="Zeng Q."/>
            <person name="Koehrsen M."/>
            <person name="Alvarado L."/>
            <person name="Berlin A."/>
            <person name="Chapman S.B."/>
            <person name="Chen Z."/>
            <person name="Freedman E."/>
            <person name="Gellesch M."/>
            <person name="Goldberg J."/>
            <person name="Griggs A."/>
            <person name="Gujja S."/>
            <person name="Heilman E.R."/>
            <person name="Heiman D."/>
            <person name="Hepburn T."/>
            <person name="Howarth C."/>
            <person name="Jen D."/>
            <person name="Larson L."/>
            <person name="Mehta T."/>
            <person name="Neiman D."/>
            <person name="Pearson M."/>
            <person name="Roberts A."/>
            <person name="Saif S."/>
            <person name="Shea T."/>
            <person name="Shenoy N."/>
            <person name="Sisk P."/>
            <person name="Stolte C."/>
            <person name="Sykes S."/>
            <person name="Walk T."/>
            <person name="White J."/>
            <person name="Yandava C."/>
            <person name="Haas B."/>
            <person name="Nusbaum C."/>
            <person name="Birren B."/>
        </authorList>
    </citation>
    <scope>NUCLEOTIDE SEQUENCE</scope>
    <source>
        <strain evidence="2">ATCC 64411</strain>
    </source>
</reference>
<accession>A0A0H2TG55</accession>
<feature type="non-terminal residue" evidence="2">
    <location>
        <position position="1"/>
    </location>
</feature>
<proteinExistence type="predicted"/>
<name>A0A0H2TG55_MAGP6</name>
<sequence length="218" mass="24012">PEVRAVTGELFLALQGSKAAPWSTSYQSHSHYAPRPAKWPVGDANLPGRSRLRKDDKRRKGRRARSPSAQSCPGTPESATPYCVSSPNHNSPAPLMNNATAYKPNYTLESKSWFGSGTTWPPSLRRPARISTATSAPLPSRPKTASISAASWRRGAASACWRCKKKKKGQGRQHRRPHAERMEVVGFSSPAALQHVLRQPHLLLHDRGHGSRDPQVVY</sequence>
<gene>
    <name evidence="2" type="ORF">MAPG_02117</name>
</gene>
<reference evidence="2" key="2">
    <citation type="submission" date="2011-03" db="EMBL/GenBank/DDBJ databases">
        <title>Annotation of Magnaporthe poae ATCC 64411.</title>
        <authorList>
            <person name="Ma L.-J."/>
            <person name="Dead R."/>
            <person name="Young S.K."/>
            <person name="Zeng Q."/>
            <person name="Gargeya S."/>
            <person name="Fitzgerald M."/>
            <person name="Haas B."/>
            <person name="Abouelleil A."/>
            <person name="Alvarado L."/>
            <person name="Arachchi H.M."/>
            <person name="Berlin A."/>
            <person name="Brown A."/>
            <person name="Chapman S.B."/>
            <person name="Chen Z."/>
            <person name="Dunbar C."/>
            <person name="Freedman E."/>
            <person name="Gearin G."/>
            <person name="Gellesch M."/>
            <person name="Goldberg J."/>
            <person name="Griggs A."/>
            <person name="Gujja S."/>
            <person name="Heiman D."/>
            <person name="Howarth C."/>
            <person name="Larson L."/>
            <person name="Lui A."/>
            <person name="MacDonald P.J.P."/>
            <person name="Mehta T."/>
            <person name="Montmayeur A."/>
            <person name="Murphy C."/>
            <person name="Neiman D."/>
            <person name="Pearson M."/>
            <person name="Priest M."/>
            <person name="Roberts A."/>
            <person name="Saif S."/>
            <person name="Shea T."/>
            <person name="Shenoy N."/>
            <person name="Sisk P."/>
            <person name="Stolte C."/>
            <person name="Sykes S."/>
            <person name="Yandava C."/>
            <person name="Wortman J."/>
            <person name="Nusbaum C."/>
            <person name="Birren B."/>
        </authorList>
    </citation>
    <scope>NUCLEOTIDE SEQUENCE</scope>
    <source>
        <strain evidence="2">ATCC 64411</strain>
    </source>
</reference>
<feature type="region of interest" description="Disordered" evidence="1">
    <location>
        <begin position="18"/>
        <end position="96"/>
    </location>
</feature>
<evidence type="ECO:0000313" key="2">
    <source>
        <dbReference type="EMBL" id="KLU83050.1"/>
    </source>
</evidence>
<evidence type="ECO:0000256" key="1">
    <source>
        <dbReference type="SAM" id="MobiDB-lite"/>
    </source>
</evidence>
<dbReference type="VEuPathDB" id="FungiDB:MAPG_02117"/>